<geneLocation type="plasmid" evidence="1 2">
    <name>pPRO1</name>
</geneLocation>
<dbReference type="EMBL" id="CP000483">
    <property type="protein sequence ID" value="ABL01339.1"/>
    <property type="molecule type" value="Genomic_DNA"/>
</dbReference>
<dbReference type="KEGG" id="ppd:Ppro_3748"/>
<reference evidence="1 2" key="1">
    <citation type="submission" date="2006-10" db="EMBL/GenBank/DDBJ databases">
        <title>Complete sequence of plasmid pPRO1 of Pelobacter propionicus DSM 2379.</title>
        <authorList>
            <consortium name="US DOE Joint Genome Institute"/>
            <person name="Copeland A."/>
            <person name="Lucas S."/>
            <person name="Lapidus A."/>
            <person name="Barry K."/>
            <person name="Detter J.C."/>
            <person name="Glavina del Rio T."/>
            <person name="Hammon N."/>
            <person name="Israni S."/>
            <person name="Dalin E."/>
            <person name="Tice H."/>
            <person name="Pitluck S."/>
            <person name="Saunders E."/>
            <person name="Brettin T."/>
            <person name="Bruce D."/>
            <person name="Han C."/>
            <person name="Tapia R."/>
            <person name="Schmutz J."/>
            <person name="Larimer F."/>
            <person name="Land M."/>
            <person name="Hauser L."/>
            <person name="Kyrpides N."/>
            <person name="Kim E."/>
            <person name="Lovley D."/>
            <person name="Richardson P."/>
        </authorList>
    </citation>
    <scope>NUCLEOTIDE SEQUENCE [LARGE SCALE GENOMIC DNA]</scope>
    <source>
        <strain evidence="2">DSM 2379 / NBRC 103807 / OttBd1</strain>
        <plasmid evidence="2">Plasmid pPRO1</plasmid>
    </source>
</reference>
<dbReference type="AlphaFoldDB" id="A0R841"/>
<sequence length="84" mass="9402">MDTEASDKSINGGALTDRVDEFVTKRVSVNKVTLSKMMGIKSLFNDELPDDAKDTEIVSYFLEKSFACLLQSGEIARRLQKLIE</sequence>
<proteinExistence type="predicted"/>
<dbReference type="HOGENOM" id="CLU_2524582_0_0_7"/>
<accession>A0R841</accession>
<keyword evidence="2" id="KW-1185">Reference proteome</keyword>
<keyword evidence="1" id="KW-0614">Plasmid</keyword>
<organism evidence="1 2">
    <name type="scientific">Pelobacter propionicus (strain DSM 2379 / NBRC 103807 / OttBd1)</name>
    <dbReference type="NCBI Taxonomy" id="338966"/>
    <lineage>
        <taxon>Bacteria</taxon>
        <taxon>Pseudomonadati</taxon>
        <taxon>Thermodesulfobacteriota</taxon>
        <taxon>Desulfuromonadia</taxon>
        <taxon>Desulfuromonadales</taxon>
        <taxon>Desulfuromonadaceae</taxon>
        <taxon>Pelobacter</taxon>
    </lineage>
</organism>
<gene>
    <name evidence="1" type="ordered locus">Ppro_3748</name>
</gene>
<name>A0R841_PELPD</name>
<evidence type="ECO:0000313" key="1">
    <source>
        <dbReference type="EMBL" id="ABL01339.1"/>
    </source>
</evidence>
<evidence type="ECO:0000313" key="2">
    <source>
        <dbReference type="Proteomes" id="UP000006732"/>
    </source>
</evidence>
<dbReference type="RefSeq" id="WP_011733858.1">
    <property type="nucleotide sequence ID" value="NC_008607.1"/>
</dbReference>
<protein>
    <submittedName>
        <fullName evidence="1">Uncharacterized protein</fullName>
    </submittedName>
</protein>
<dbReference type="Proteomes" id="UP000006732">
    <property type="component" value="Plasmid pPRO1"/>
</dbReference>